<dbReference type="AlphaFoldDB" id="A0A645D2T2"/>
<reference evidence="1" key="1">
    <citation type="submission" date="2019-08" db="EMBL/GenBank/DDBJ databases">
        <authorList>
            <person name="Kucharzyk K."/>
            <person name="Murdoch R.W."/>
            <person name="Higgins S."/>
            <person name="Loffler F."/>
        </authorList>
    </citation>
    <scope>NUCLEOTIDE SEQUENCE</scope>
</reference>
<dbReference type="EMBL" id="VSSQ01031961">
    <property type="protein sequence ID" value="MPM83062.1"/>
    <property type="molecule type" value="Genomic_DNA"/>
</dbReference>
<evidence type="ECO:0000313" key="1">
    <source>
        <dbReference type="EMBL" id="MPM83062.1"/>
    </source>
</evidence>
<organism evidence="1">
    <name type="scientific">bioreactor metagenome</name>
    <dbReference type="NCBI Taxonomy" id="1076179"/>
    <lineage>
        <taxon>unclassified sequences</taxon>
        <taxon>metagenomes</taxon>
        <taxon>ecological metagenomes</taxon>
    </lineage>
</organism>
<protein>
    <submittedName>
        <fullName evidence="1">Uncharacterized protein</fullName>
    </submittedName>
</protein>
<sequence>MYIKGFDFSVAALVEPADDRGEHRAGHSLIWCKDAVVCAHEYLAFRDKGDIALRPVGKSVLKVLRVFFKQHRHTCRRNVFHDAVFFSGKADEDRVAVFAHIIRQTLVFHKCRFNGVRLANIREDIACKRTHAHAVHEDVRYAVARVWRNCKSLAAAPCHARFACGGDAAARTGRRRDDIAGACAGAAVRWGCKADGIGGEVFHVERQLCLVFAYDKPLIVIGVGCRCDGVDNHSPAVLIVMRTGDDIT</sequence>
<comment type="caution">
    <text evidence="1">The sequence shown here is derived from an EMBL/GenBank/DDBJ whole genome shotgun (WGS) entry which is preliminary data.</text>
</comment>
<gene>
    <name evidence="1" type="ORF">SDC9_130125</name>
</gene>
<accession>A0A645D2T2</accession>
<name>A0A645D2T2_9ZZZZ</name>
<proteinExistence type="predicted"/>